<feature type="domain" description="Tyr recombinase" evidence="12">
    <location>
        <begin position="154"/>
        <end position="328"/>
    </location>
</feature>
<dbReference type="InterPro" id="IPR044068">
    <property type="entry name" value="CB"/>
</dbReference>
<keyword evidence="6" id="KW-0159">Chromosome partition</keyword>
<sequence length="331" mass="38293">MYSSSSKEEVAIKLVGKLSLEFPEINQLKVRTIAEEVLYKYRVLPEETALVSSDIDEKLQIYLASKKLDGLSKKTLKNYEYNLLIFADHLRKPLSTINTMDLRMFLAVRCKDMKQSSVNGQISILKSFFSWLHEEEYIPKNPAKKLKQTKEPKRLRHAMTEEEVEFLRQASKTDREKALVEFLISTGCRLSEVVGVNKDDINWYEMSLNVIGKGDKERKVYFNTKAKILLKKYLLTREDDNLALFVTSKRPHARLGGRSIQREIKKIAKRAGINKSIYPHLFRHSFATNKLNAGMPMPVIQHLMGHESPATTQIYAQLSEENVKYEYKKIS</sequence>
<keyword evidence="4" id="KW-0963">Cytoplasm</keyword>
<dbReference type="PANTHER" id="PTHR30349:SF77">
    <property type="entry name" value="TYROSINE RECOMBINASE XERC"/>
    <property type="match status" value="1"/>
</dbReference>
<evidence type="ECO:0000256" key="10">
    <source>
        <dbReference type="ARBA" id="ARBA00023306"/>
    </source>
</evidence>
<reference evidence="14 15" key="1">
    <citation type="submission" date="2014-06" db="EMBL/GenBank/DDBJ databases">
        <title>Genome characterization of distinct group I Clostridium botulinum lineages.</title>
        <authorList>
            <person name="Giordani F."/>
            <person name="Anselmo A."/>
            <person name="Fillo S."/>
            <person name="Palozzi A.M."/>
            <person name="Fortunato A."/>
            <person name="Gentile B."/>
            <person name="Ciammaruconi A."/>
            <person name="Anniballi F."/>
            <person name="De Medici D."/>
            <person name="Lista F."/>
        </authorList>
    </citation>
    <scope>NUCLEOTIDE SEQUENCE [LARGE SCALE GENOMIC DNA]</scope>
    <source>
        <strain evidence="14 15">B2 450</strain>
    </source>
</reference>
<dbReference type="PATRIC" id="fig|1379739.3.peg.3645"/>
<dbReference type="NCBIfam" id="NF040815">
    <property type="entry name" value="recomb_XerA_Arch"/>
    <property type="match status" value="1"/>
</dbReference>
<dbReference type="SUPFAM" id="SSF56349">
    <property type="entry name" value="DNA breaking-rejoining enzymes"/>
    <property type="match status" value="1"/>
</dbReference>
<evidence type="ECO:0000256" key="7">
    <source>
        <dbReference type="ARBA" id="ARBA00022908"/>
    </source>
</evidence>
<dbReference type="PROSITE" id="PS51898">
    <property type="entry name" value="TYR_RECOMBINASE"/>
    <property type="match status" value="1"/>
</dbReference>
<comment type="function">
    <text evidence="1">Site-specific tyrosine recombinase, which acts by catalyzing the cutting and rejoining of the recombining DNA molecules.</text>
</comment>
<dbReference type="InterPro" id="IPR004107">
    <property type="entry name" value="Integrase_SAM-like_N"/>
</dbReference>
<protein>
    <submittedName>
        <fullName evidence="14">Integrase</fullName>
    </submittedName>
</protein>
<dbReference type="GO" id="GO:0003677">
    <property type="term" value="F:DNA binding"/>
    <property type="evidence" value="ECO:0007669"/>
    <property type="project" value="UniProtKB-UniRule"/>
</dbReference>
<dbReference type="RefSeq" id="WP_043032509.1">
    <property type="nucleotide sequence ID" value="NZ_JXSU01000008.1"/>
</dbReference>
<dbReference type="InterPro" id="IPR050090">
    <property type="entry name" value="Tyrosine_recombinase_XerCD"/>
</dbReference>
<dbReference type="Pfam" id="PF00589">
    <property type="entry name" value="Phage_integrase"/>
    <property type="match status" value="1"/>
</dbReference>
<dbReference type="GO" id="GO:0006310">
    <property type="term" value="P:DNA recombination"/>
    <property type="evidence" value="ECO:0007669"/>
    <property type="project" value="UniProtKB-KW"/>
</dbReference>
<dbReference type="GO" id="GO:0051301">
    <property type="term" value="P:cell division"/>
    <property type="evidence" value="ECO:0007669"/>
    <property type="project" value="UniProtKB-KW"/>
</dbReference>
<evidence type="ECO:0000256" key="6">
    <source>
        <dbReference type="ARBA" id="ARBA00022829"/>
    </source>
</evidence>
<dbReference type="InterPro" id="IPR002104">
    <property type="entry name" value="Integrase_catalytic"/>
</dbReference>
<dbReference type="HOGENOM" id="CLU_027562_9_2_9"/>
<keyword evidence="7" id="KW-0229">DNA integration</keyword>
<dbReference type="Pfam" id="PF02899">
    <property type="entry name" value="Phage_int_SAM_1"/>
    <property type="match status" value="1"/>
</dbReference>
<gene>
    <name evidence="14" type="ORF">N495_16245</name>
</gene>
<evidence type="ECO:0000259" key="12">
    <source>
        <dbReference type="PROSITE" id="PS51898"/>
    </source>
</evidence>
<dbReference type="PROSITE" id="PS51900">
    <property type="entry name" value="CB"/>
    <property type="match status" value="1"/>
</dbReference>
<dbReference type="GO" id="GO:0005737">
    <property type="term" value="C:cytoplasm"/>
    <property type="evidence" value="ECO:0007669"/>
    <property type="project" value="UniProtKB-SubCell"/>
</dbReference>
<dbReference type="InterPro" id="IPR011010">
    <property type="entry name" value="DNA_brk_join_enz"/>
</dbReference>
<organism evidence="14 15">
    <name type="scientific">Clostridium botulinum B2 450</name>
    <dbReference type="NCBI Taxonomy" id="1379739"/>
    <lineage>
        <taxon>Bacteria</taxon>
        <taxon>Bacillati</taxon>
        <taxon>Bacillota</taxon>
        <taxon>Clostridia</taxon>
        <taxon>Eubacteriales</taxon>
        <taxon>Clostridiaceae</taxon>
        <taxon>Clostridium</taxon>
    </lineage>
</organism>
<comment type="subcellular location">
    <subcellularLocation>
        <location evidence="2">Cytoplasm</location>
    </subcellularLocation>
</comment>
<evidence type="ECO:0000256" key="11">
    <source>
        <dbReference type="PROSITE-ProRule" id="PRU01248"/>
    </source>
</evidence>
<proteinExistence type="inferred from homology"/>
<dbReference type="GO" id="GO:0007059">
    <property type="term" value="P:chromosome segregation"/>
    <property type="evidence" value="ECO:0007669"/>
    <property type="project" value="UniProtKB-KW"/>
</dbReference>
<dbReference type="InterPro" id="IPR010998">
    <property type="entry name" value="Integrase_recombinase_N"/>
</dbReference>
<evidence type="ECO:0000256" key="3">
    <source>
        <dbReference type="ARBA" id="ARBA00008857"/>
    </source>
</evidence>
<evidence type="ECO:0000256" key="4">
    <source>
        <dbReference type="ARBA" id="ARBA00022490"/>
    </source>
</evidence>
<evidence type="ECO:0000256" key="1">
    <source>
        <dbReference type="ARBA" id="ARBA00003283"/>
    </source>
</evidence>
<name>A0A0D1AFY8_CLOBO</name>
<evidence type="ECO:0000259" key="13">
    <source>
        <dbReference type="PROSITE" id="PS51900"/>
    </source>
</evidence>
<accession>A0A0D1AFY8</accession>
<keyword evidence="8 11" id="KW-0238">DNA-binding</keyword>
<dbReference type="Proteomes" id="UP000032250">
    <property type="component" value="Unassembled WGS sequence"/>
</dbReference>
<comment type="similarity">
    <text evidence="3">Belongs to the 'phage' integrase family.</text>
</comment>
<evidence type="ECO:0000313" key="14">
    <source>
        <dbReference type="EMBL" id="KIS22039.1"/>
    </source>
</evidence>
<evidence type="ECO:0000256" key="9">
    <source>
        <dbReference type="ARBA" id="ARBA00023172"/>
    </source>
</evidence>
<evidence type="ECO:0000256" key="8">
    <source>
        <dbReference type="ARBA" id="ARBA00023125"/>
    </source>
</evidence>
<keyword evidence="5" id="KW-0132">Cell division</keyword>
<keyword evidence="9" id="KW-0233">DNA recombination</keyword>
<dbReference type="AlphaFoldDB" id="A0A0D1AFY8"/>
<evidence type="ECO:0000256" key="2">
    <source>
        <dbReference type="ARBA" id="ARBA00004496"/>
    </source>
</evidence>
<dbReference type="GO" id="GO:0015074">
    <property type="term" value="P:DNA integration"/>
    <property type="evidence" value="ECO:0007669"/>
    <property type="project" value="UniProtKB-KW"/>
</dbReference>
<evidence type="ECO:0000256" key="5">
    <source>
        <dbReference type="ARBA" id="ARBA00022618"/>
    </source>
</evidence>
<dbReference type="Gene3D" id="1.10.150.130">
    <property type="match status" value="1"/>
</dbReference>
<dbReference type="PANTHER" id="PTHR30349">
    <property type="entry name" value="PHAGE INTEGRASE-RELATED"/>
    <property type="match status" value="1"/>
</dbReference>
<dbReference type="EMBL" id="JXSU01000008">
    <property type="protein sequence ID" value="KIS22039.1"/>
    <property type="molecule type" value="Genomic_DNA"/>
</dbReference>
<dbReference type="InterPro" id="IPR013762">
    <property type="entry name" value="Integrase-like_cat_sf"/>
</dbReference>
<evidence type="ECO:0000313" key="15">
    <source>
        <dbReference type="Proteomes" id="UP000032250"/>
    </source>
</evidence>
<feature type="domain" description="Core-binding (CB)" evidence="13">
    <location>
        <begin position="53"/>
        <end position="133"/>
    </location>
</feature>
<dbReference type="Gene3D" id="1.10.443.10">
    <property type="entry name" value="Intergrase catalytic core"/>
    <property type="match status" value="1"/>
</dbReference>
<keyword evidence="10" id="KW-0131">Cell cycle</keyword>
<dbReference type="OrthoDB" id="9801717at2"/>
<comment type="caution">
    <text evidence="14">The sequence shown here is derived from an EMBL/GenBank/DDBJ whole genome shotgun (WGS) entry which is preliminary data.</text>
</comment>